<proteinExistence type="predicted"/>
<dbReference type="PANTHER" id="PTHR41368:SF1">
    <property type="entry name" value="PROTEIN YGHO"/>
    <property type="match status" value="1"/>
</dbReference>
<dbReference type="AlphaFoldDB" id="A0A1Y6K6C4"/>
<dbReference type="PANTHER" id="PTHR41368">
    <property type="entry name" value="PROTEIN YGHO"/>
    <property type="match status" value="1"/>
</dbReference>
<dbReference type="Gene3D" id="3.40.630.30">
    <property type="match status" value="1"/>
</dbReference>
<protein>
    <recommendedName>
        <fullName evidence="3">N-acetyltransferase domain-containing protein</fullName>
    </recommendedName>
</protein>
<dbReference type="InterPro" id="IPR016181">
    <property type="entry name" value="Acyl_CoA_acyltransferase"/>
</dbReference>
<keyword evidence="2" id="KW-1185">Reference proteome</keyword>
<accession>A0A1Y6K6C4</accession>
<dbReference type="EMBL" id="LT859958">
    <property type="protein sequence ID" value="SMX54149.1"/>
    <property type="molecule type" value="Genomic_DNA"/>
</dbReference>
<dbReference type="RefSeq" id="WP_087862021.1">
    <property type="nucleotide sequence ID" value="NZ_LT859958.1"/>
</dbReference>
<gene>
    <name evidence="1" type="ORF">CFX1CAM_1084</name>
</gene>
<name>A0A1Y6K6C4_9CHLR</name>
<evidence type="ECO:0008006" key="3">
    <source>
        <dbReference type="Google" id="ProtNLM"/>
    </source>
</evidence>
<evidence type="ECO:0000313" key="2">
    <source>
        <dbReference type="Proteomes" id="UP000195514"/>
    </source>
</evidence>
<dbReference type="InterPro" id="IPR039968">
    <property type="entry name" value="BcerS-like"/>
</dbReference>
<dbReference type="KEGG" id="abat:CFX1CAM_1084"/>
<dbReference type="OrthoDB" id="9806005at2"/>
<reference evidence="2" key="1">
    <citation type="submission" date="2017-05" db="EMBL/GenBank/DDBJ databases">
        <authorList>
            <person name="Kirkegaard R."/>
            <person name="Mcilroy J S."/>
        </authorList>
    </citation>
    <scope>NUCLEOTIDE SEQUENCE [LARGE SCALE GENOMIC DNA]</scope>
</reference>
<sequence>MISIHKIDVKDQADVKRFLALPFELYDGHPQWVPPFITDVKAMLNPKKHPFYEHSEAEFFIALTDGKVVGRISALENKPFNLYHDVKDAEFYLFECVNDQEVADALFNTVFEWARKRGLNRLVGPKGFGPLDGYGIQIEGFEHRQMMNMMNYNYPYYRELVENLGFTKVVDFVSSFVNPQEFQLPPKVRKAADIAKKRGTFEVLDFKNKRELKSWAGKIGQAYNQAFVKNWEYYPLTQREIDFVVDNVMTIVDPNLIKIIVKDGDVVGFVFPFPDVSAAMQKNKGKLGPIAILRLLLEIKHTNWISFNGVGILPEYQGLGGNAILYAELEKSMHQYPKFINSELTQVAETAEQMRKDLKNLGVKFYKNHRVYQREL</sequence>
<evidence type="ECO:0000313" key="1">
    <source>
        <dbReference type="EMBL" id="SMX54149.1"/>
    </source>
</evidence>
<organism evidence="1 2">
    <name type="scientific">Candidatus Brevifilum fermentans</name>
    <dbReference type="NCBI Taxonomy" id="1986204"/>
    <lineage>
        <taxon>Bacteria</taxon>
        <taxon>Bacillati</taxon>
        <taxon>Chloroflexota</taxon>
        <taxon>Anaerolineae</taxon>
        <taxon>Anaerolineales</taxon>
        <taxon>Anaerolineaceae</taxon>
        <taxon>Candidatus Brevifilum</taxon>
    </lineage>
</organism>
<dbReference type="Proteomes" id="UP000195514">
    <property type="component" value="Chromosome I"/>
</dbReference>
<dbReference type="SUPFAM" id="SSF55729">
    <property type="entry name" value="Acyl-CoA N-acyltransferases (Nat)"/>
    <property type="match status" value="1"/>
</dbReference>